<feature type="transmembrane region" description="Helical" evidence="7">
    <location>
        <begin position="337"/>
        <end position="360"/>
    </location>
</feature>
<feature type="transmembrane region" description="Helical" evidence="7">
    <location>
        <begin position="35"/>
        <end position="54"/>
    </location>
</feature>
<dbReference type="SUPFAM" id="SSF103473">
    <property type="entry name" value="MFS general substrate transporter"/>
    <property type="match status" value="1"/>
</dbReference>
<dbReference type="PANTHER" id="PTHR10332">
    <property type="entry name" value="EQUILIBRATIVE NUCLEOSIDE TRANSPORTER"/>
    <property type="match status" value="1"/>
</dbReference>
<evidence type="ECO:0000256" key="1">
    <source>
        <dbReference type="ARBA" id="ARBA00004141"/>
    </source>
</evidence>
<sequence length="400" mass="43863">MTSNDLLPSPRLAYESFTIESPQDDAPDTRSAHRLFVMLGCGYLIPFMALVQPVDYWQHLFPTYNVNFGISWTYNAVGIAMLILILWRTRAQSYTHRIVGGLASQAAVLTFLAASYSFVHTQDQRLAVVLASTGVIAVATAFLDSSVFALASLFPSGAIREVQLGIAISEVLVALYRIVSKAVIPQRLVVPATMVYFAATVGTVILCIAAYLALLRLPLTQRCLSKTTQQEVQLSIFHKVWFNQLMIMLCYFTTLILWPGVLTSIPSFNFPELNVTGWWPLILMMVYAVGETLGRVGAVSRGPFNRHNVWLLVVPRLVLVPLLLCSAKQVVFTHDAITLMFTLALSLSQGYGSTMAVVVANDCVAEDEQGACGMFTSFFVNLGLVLGATVSFGLAKLLDM</sequence>
<dbReference type="GO" id="GO:0005337">
    <property type="term" value="F:nucleoside transmembrane transporter activity"/>
    <property type="evidence" value="ECO:0007669"/>
    <property type="project" value="InterPro"/>
</dbReference>
<keyword evidence="10" id="KW-1185">Reference proteome</keyword>
<dbReference type="OrthoDB" id="1856718at2759"/>
<comment type="similarity">
    <text evidence="2">Belongs to the SLC29A/ENT transporter (TC 2.A.57) family.</text>
</comment>
<feature type="transmembrane region" description="Helical" evidence="7">
    <location>
        <begin position="125"/>
        <end position="150"/>
    </location>
</feature>
<evidence type="ECO:0000256" key="7">
    <source>
        <dbReference type="SAM" id="Phobius"/>
    </source>
</evidence>
<evidence type="ECO:0000256" key="3">
    <source>
        <dbReference type="ARBA" id="ARBA00022448"/>
    </source>
</evidence>
<feature type="transmembrane region" description="Helical" evidence="7">
    <location>
        <begin position="99"/>
        <end position="119"/>
    </location>
</feature>
<feature type="transmembrane region" description="Helical" evidence="7">
    <location>
        <begin position="309"/>
        <end position="331"/>
    </location>
</feature>
<dbReference type="Pfam" id="PF01733">
    <property type="entry name" value="Nucleoside_tran"/>
    <property type="match status" value="2"/>
</dbReference>
<dbReference type="InterPro" id="IPR036259">
    <property type="entry name" value="MFS_trans_sf"/>
</dbReference>
<proteinExistence type="inferred from homology"/>
<feature type="transmembrane region" description="Helical" evidence="7">
    <location>
        <begin position="194"/>
        <end position="219"/>
    </location>
</feature>
<dbReference type="EMBL" id="CAADRA010000001">
    <property type="protein sequence ID" value="VFT77245.1"/>
    <property type="molecule type" value="Genomic_DNA"/>
</dbReference>
<reference evidence="8" key="2">
    <citation type="submission" date="2019-06" db="EMBL/GenBank/DDBJ databases">
        <title>Genomics analysis of Aphanomyces spp. identifies a new class of oomycete effector associated with host adaptation.</title>
        <authorList>
            <person name="Gaulin E."/>
        </authorList>
    </citation>
    <scope>NUCLEOTIDE SEQUENCE</scope>
    <source>
        <strain evidence="8">CBS 578.67</strain>
    </source>
</reference>
<dbReference type="AlphaFoldDB" id="A0A485K2P0"/>
<feature type="transmembrane region" description="Helical" evidence="7">
    <location>
        <begin position="372"/>
        <end position="395"/>
    </location>
</feature>
<dbReference type="PANTHER" id="PTHR10332:SF10">
    <property type="entry name" value="EQUILIBRATIVE NUCLEOSIDE TRANSPORTER 4"/>
    <property type="match status" value="1"/>
</dbReference>
<feature type="transmembrane region" description="Helical" evidence="7">
    <location>
        <begin position="278"/>
        <end position="297"/>
    </location>
</feature>
<evidence type="ECO:0000313" key="9">
    <source>
        <dbReference type="EMBL" id="VFT77245.1"/>
    </source>
</evidence>
<comment type="subcellular location">
    <subcellularLocation>
        <location evidence="1">Membrane</location>
        <topology evidence="1">Multi-pass membrane protein</topology>
    </subcellularLocation>
</comment>
<accession>A0A485K2P0</accession>
<keyword evidence="6 7" id="KW-0472">Membrane</keyword>
<keyword evidence="5 7" id="KW-1133">Transmembrane helix</keyword>
<name>A0A485K2P0_9STRA</name>
<evidence type="ECO:0000256" key="4">
    <source>
        <dbReference type="ARBA" id="ARBA00022692"/>
    </source>
</evidence>
<reference evidence="9 10" key="1">
    <citation type="submission" date="2019-03" db="EMBL/GenBank/DDBJ databases">
        <authorList>
            <person name="Gaulin E."/>
            <person name="Dumas B."/>
        </authorList>
    </citation>
    <scope>NUCLEOTIDE SEQUENCE [LARGE SCALE GENOMIC DNA]</scope>
    <source>
        <strain evidence="9">CBS 568.67</strain>
    </source>
</reference>
<organism evidence="9 10">
    <name type="scientific">Aphanomyces stellatus</name>
    <dbReference type="NCBI Taxonomy" id="120398"/>
    <lineage>
        <taxon>Eukaryota</taxon>
        <taxon>Sar</taxon>
        <taxon>Stramenopiles</taxon>
        <taxon>Oomycota</taxon>
        <taxon>Saprolegniomycetes</taxon>
        <taxon>Saprolegniales</taxon>
        <taxon>Verrucalvaceae</taxon>
        <taxon>Aphanomyces</taxon>
    </lineage>
</organism>
<evidence type="ECO:0000313" key="10">
    <source>
        <dbReference type="Proteomes" id="UP000332933"/>
    </source>
</evidence>
<evidence type="ECO:0000256" key="6">
    <source>
        <dbReference type="ARBA" id="ARBA00023136"/>
    </source>
</evidence>
<dbReference type="EMBL" id="VJMH01000001">
    <property type="protein sequence ID" value="KAF0720824.1"/>
    <property type="molecule type" value="Genomic_DNA"/>
</dbReference>
<dbReference type="PRINTS" id="PR01130">
    <property type="entry name" value="DERENTRNSPRT"/>
</dbReference>
<keyword evidence="4 7" id="KW-0812">Transmembrane</keyword>
<feature type="transmembrane region" description="Helical" evidence="7">
    <location>
        <begin position="240"/>
        <end position="258"/>
    </location>
</feature>
<evidence type="ECO:0000313" key="8">
    <source>
        <dbReference type="EMBL" id="KAF0720824.1"/>
    </source>
</evidence>
<dbReference type="GO" id="GO:0005886">
    <property type="term" value="C:plasma membrane"/>
    <property type="evidence" value="ECO:0007669"/>
    <property type="project" value="TreeGrafter"/>
</dbReference>
<keyword evidence="3" id="KW-0813">Transport</keyword>
<evidence type="ECO:0000256" key="5">
    <source>
        <dbReference type="ARBA" id="ARBA00022989"/>
    </source>
</evidence>
<dbReference type="InterPro" id="IPR002259">
    <property type="entry name" value="Eqnu_transpt"/>
</dbReference>
<gene>
    <name evidence="9" type="primary">Aste57867_19</name>
    <name evidence="8" type="ORF">As57867_000019</name>
    <name evidence="9" type="ORF">ASTE57867_19</name>
</gene>
<feature type="transmembrane region" description="Helical" evidence="7">
    <location>
        <begin position="66"/>
        <end position="87"/>
    </location>
</feature>
<protein>
    <submittedName>
        <fullName evidence="9">Aste57867_19 protein</fullName>
    </submittedName>
</protein>
<dbReference type="Proteomes" id="UP000332933">
    <property type="component" value="Unassembled WGS sequence"/>
</dbReference>
<evidence type="ECO:0000256" key="2">
    <source>
        <dbReference type="ARBA" id="ARBA00007965"/>
    </source>
</evidence>